<organism evidence="2 3">
    <name type="scientific">Streptomyces hokutonensis</name>
    <dbReference type="NCBI Taxonomy" id="1306990"/>
    <lineage>
        <taxon>Bacteria</taxon>
        <taxon>Bacillati</taxon>
        <taxon>Actinomycetota</taxon>
        <taxon>Actinomycetes</taxon>
        <taxon>Kitasatosporales</taxon>
        <taxon>Streptomycetaceae</taxon>
        <taxon>Streptomyces</taxon>
    </lineage>
</organism>
<dbReference type="RefSeq" id="WP_388106420.1">
    <property type="nucleotide sequence ID" value="NZ_JBIAHM010000005.1"/>
</dbReference>
<dbReference type="Proteomes" id="UP001601303">
    <property type="component" value="Unassembled WGS sequence"/>
</dbReference>
<evidence type="ECO:0008006" key="4">
    <source>
        <dbReference type="Google" id="ProtNLM"/>
    </source>
</evidence>
<keyword evidence="3" id="KW-1185">Reference proteome</keyword>
<proteinExistence type="predicted"/>
<comment type="caution">
    <text evidence="2">The sequence shown here is derived from an EMBL/GenBank/DDBJ whole genome shotgun (WGS) entry which is preliminary data.</text>
</comment>
<keyword evidence="1" id="KW-0238">DNA-binding</keyword>
<evidence type="ECO:0000313" key="2">
    <source>
        <dbReference type="EMBL" id="MFE9600099.1"/>
    </source>
</evidence>
<accession>A0ABW6M1T9</accession>
<dbReference type="EMBL" id="JBIAHM010000005">
    <property type="protein sequence ID" value="MFE9600099.1"/>
    <property type="molecule type" value="Genomic_DNA"/>
</dbReference>
<gene>
    <name evidence="2" type="ORF">ACFYNQ_16200</name>
</gene>
<name>A0ABW6M1T9_9ACTN</name>
<dbReference type="InterPro" id="IPR011010">
    <property type="entry name" value="DNA_brk_join_enz"/>
</dbReference>
<dbReference type="InterPro" id="IPR010998">
    <property type="entry name" value="Integrase_recombinase_N"/>
</dbReference>
<evidence type="ECO:0000313" key="3">
    <source>
        <dbReference type="Proteomes" id="UP001601303"/>
    </source>
</evidence>
<sequence>MHSRIWNHIIPILGDLSLRDIDASALRSFKAALLARVEDTTAEVSRGHLSSILNSAVDDRRLLRNPIKIHRSVKPPRRTEK</sequence>
<evidence type="ECO:0000256" key="1">
    <source>
        <dbReference type="ARBA" id="ARBA00023125"/>
    </source>
</evidence>
<dbReference type="SUPFAM" id="SSF56349">
    <property type="entry name" value="DNA breaking-rejoining enzymes"/>
    <property type="match status" value="1"/>
</dbReference>
<reference evidence="2 3" key="1">
    <citation type="submission" date="2024-10" db="EMBL/GenBank/DDBJ databases">
        <title>The Natural Products Discovery Center: Release of the First 8490 Sequenced Strains for Exploring Actinobacteria Biosynthetic Diversity.</title>
        <authorList>
            <person name="Kalkreuter E."/>
            <person name="Kautsar S.A."/>
            <person name="Yang D."/>
            <person name="Bader C.D."/>
            <person name="Teijaro C.N."/>
            <person name="Fluegel L."/>
            <person name="Davis C.M."/>
            <person name="Simpson J.R."/>
            <person name="Lauterbach L."/>
            <person name="Steele A.D."/>
            <person name="Gui C."/>
            <person name="Meng S."/>
            <person name="Li G."/>
            <person name="Viehrig K."/>
            <person name="Ye F."/>
            <person name="Su P."/>
            <person name="Kiefer A.F."/>
            <person name="Nichols A."/>
            <person name="Cepeda A.J."/>
            <person name="Yan W."/>
            <person name="Fan B."/>
            <person name="Jiang Y."/>
            <person name="Adhikari A."/>
            <person name="Zheng C.-J."/>
            <person name="Schuster L."/>
            <person name="Cowan T.M."/>
            <person name="Smanski M.J."/>
            <person name="Chevrette M.G."/>
            <person name="De Carvalho L.P.S."/>
            <person name="Shen B."/>
        </authorList>
    </citation>
    <scope>NUCLEOTIDE SEQUENCE [LARGE SCALE GENOMIC DNA]</scope>
    <source>
        <strain evidence="2 3">NPDC006488</strain>
    </source>
</reference>
<dbReference type="Gene3D" id="1.10.150.130">
    <property type="match status" value="1"/>
</dbReference>
<protein>
    <recommendedName>
        <fullName evidence="4">Transposase</fullName>
    </recommendedName>
</protein>